<comment type="caution">
    <text evidence="4">The sequence shown here is derived from an EMBL/GenBank/DDBJ whole genome shotgun (WGS) entry which is preliminary data.</text>
</comment>
<organism evidence="4 5">
    <name type="scientific">Pomacea canaliculata</name>
    <name type="common">Golden apple snail</name>
    <dbReference type="NCBI Taxonomy" id="400727"/>
    <lineage>
        <taxon>Eukaryota</taxon>
        <taxon>Metazoa</taxon>
        <taxon>Spiralia</taxon>
        <taxon>Lophotrochozoa</taxon>
        <taxon>Mollusca</taxon>
        <taxon>Gastropoda</taxon>
        <taxon>Caenogastropoda</taxon>
        <taxon>Architaenioglossa</taxon>
        <taxon>Ampullarioidea</taxon>
        <taxon>Ampullariidae</taxon>
        <taxon>Pomacea</taxon>
    </lineage>
</organism>
<keyword evidence="3" id="KW-0408">Iron</keyword>
<evidence type="ECO:0000256" key="2">
    <source>
        <dbReference type="ARBA" id="ARBA00022723"/>
    </source>
</evidence>
<dbReference type="InterPro" id="IPR036396">
    <property type="entry name" value="Cyt_P450_sf"/>
</dbReference>
<accession>A0A2T7P6L5</accession>
<dbReference type="GO" id="GO:0005737">
    <property type="term" value="C:cytoplasm"/>
    <property type="evidence" value="ECO:0007669"/>
    <property type="project" value="TreeGrafter"/>
</dbReference>
<name>A0A2T7P6L5_POMCA</name>
<dbReference type="OrthoDB" id="6142483at2759"/>
<dbReference type="GO" id="GO:0008395">
    <property type="term" value="F:steroid hydroxylase activity"/>
    <property type="evidence" value="ECO:0007669"/>
    <property type="project" value="TreeGrafter"/>
</dbReference>
<dbReference type="Proteomes" id="UP000245119">
    <property type="component" value="Linkage Group LG6"/>
</dbReference>
<dbReference type="GO" id="GO:0020037">
    <property type="term" value="F:heme binding"/>
    <property type="evidence" value="ECO:0007669"/>
    <property type="project" value="InterPro"/>
</dbReference>
<dbReference type="GO" id="GO:0016712">
    <property type="term" value="F:oxidoreductase activity, acting on paired donors, with incorporation or reduction of molecular oxygen, reduced flavin or flavoprotein as one donor, and incorporation of one atom of oxygen"/>
    <property type="evidence" value="ECO:0007669"/>
    <property type="project" value="TreeGrafter"/>
</dbReference>
<protein>
    <submittedName>
        <fullName evidence="4">Uncharacterized protein</fullName>
    </submittedName>
</protein>
<reference evidence="4 5" key="1">
    <citation type="submission" date="2018-04" db="EMBL/GenBank/DDBJ databases">
        <title>The genome of golden apple snail Pomacea canaliculata provides insight into stress tolerance and invasive adaptation.</title>
        <authorList>
            <person name="Liu C."/>
            <person name="Liu B."/>
            <person name="Ren Y."/>
            <person name="Zhang Y."/>
            <person name="Wang H."/>
            <person name="Li S."/>
            <person name="Jiang F."/>
            <person name="Yin L."/>
            <person name="Zhang G."/>
            <person name="Qian W."/>
            <person name="Fan W."/>
        </authorList>
    </citation>
    <scope>NUCLEOTIDE SEQUENCE [LARGE SCALE GENOMIC DNA]</scope>
    <source>
        <strain evidence="4">SZHN2017</strain>
        <tissue evidence="4">Muscle</tissue>
    </source>
</reference>
<dbReference type="PANTHER" id="PTHR24300">
    <property type="entry name" value="CYTOCHROME P450 508A4-RELATED"/>
    <property type="match status" value="1"/>
</dbReference>
<dbReference type="AlphaFoldDB" id="A0A2T7P6L5"/>
<evidence type="ECO:0000256" key="1">
    <source>
        <dbReference type="ARBA" id="ARBA00010617"/>
    </source>
</evidence>
<dbReference type="InterPro" id="IPR001128">
    <property type="entry name" value="Cyt_P450"/>
</dbReference>
<dbReference type="GO" id="GO:0006805">
    <property type="term" value="P:xenobiotic metabolic process"/>
    <property type="evidence" value="ECO:0007669"/>
    <property type="project" value="TreeGrafter"/>
</dbReference>
<dbReference type="SUPFAM" id="SSF48264">
    <property type="entry name" value="Cytochrome P450"/>
    <property type="match status" value="1"/>
</dbReference>
<keyword evidence="2" id="KW-0479">Metal-binding</keyword>
<dbReference type="PANTHER" id="PTHR24300:SF397">
    <property type="entry name" value="CYTOCHROME P450 2U1"/>
    <property type="match status" value="1"/>
</dbReference>
<dbReference type="Pfam" id="PF00067">
    <property type="entry name" value="p450"/>
    <property type="match status" value="2"/>
</dbReference>
<keyword evidence="5" id="KW-1185">Reference proteome</keyword>
<dbReference type="STRING" id="400727.A0A2T7P6L5"/>
<dbReference type="InterPro" id="IPR002401">
    <property type="entry name" value="Cyt_P450_E_grp-I"/>
</dbReference>
<gene>
    <name evidence="4" type="ORF">C0Q70_11646</name>
</gene>
<dbReference type="EMBL" id="PZQS01000006">
    <property type="protein sequence ID" value="PVD29049.1"/>
    <property type="molecule type" value="Genomic_DNA"/>
</dbReference>
<dbReference type="GO" id="GO:0006082">
    <property type="term" value="P:organic acid metabolic process"/>
    <property type="evidence" value="ECO:0007669"/>
    <property type="project" value="TreeGrafter"/>
</dbReference>
<evidence type="ECO:0000313" key="4">
    <source>
        <dbReference type="EMBL" id="PVD29049.1"/>
    </source>
</evidence>
<dbReference type="Gene3D" id="1.10.630.10">
    <property type="entry name" value="Cytochrome P450"/>
    <property type="match status" value="2"/>
</dbReference>
<comment type="similarity">
    <text evidence="1">Belongs to the cytochrome P450 family.</text>
</comment>
<sequence>MIEALLLVFGVAAGSLVWWFSRHRRRLPPSPGIPLPFLGHLQMLGVSDPREVFASMRKKYGEIFSFYTGSRLVVVLNGYEAIHEALVKNSDVFSARPETFISRHMAHGQGILNTSGEHWQEQRRFTERAMRGIGINDTSAMEAKVLEEVSALMDKLDKTCDHTADQPLNLPELFLASISNVIVSIIYGHRFDLDDPAYCKALRALNNCFKNFGNMQPLNVFPMRYLPGDPCGFHECVDNMNTLESTLVYPSWTSTSKSCTTVSPMTWCRHTCWRWSGNEAPASLPLWTEIVENIGKDQAPSMAKRLALPYTEATILEVQRHADVGPMGMPHGLSRDTELRGYDIPSDAMVVANLHFVHHDPEVWGDPEVFRPERFLDAEGCLVRSKYFIPYSVGKCGVAQQKI</sequence>
<dbReference type="PRINTS" id="PR00463">
    <property type="entry name" value="EP450I"/>
</dbReference>
<evidence type="ECO:0000256" key="3">
    <source>
        <dbReference type="ARBA" id="ARBA00023004"/>
    </source>
</evidence>
<proteinExistence type="inferred from homology"/>
<dbReference type="InterPro" id="IPR050182">
    <property type="entry name" value="Cytochrome_P450_fam2"/>
</dbReference>
<evidence type="ECO:0000313" key="5">
    <source>
        <dbReference type="Proteomes" id="UP000245119"/>
    </source>
</evidence>
<dbReference type="GO" id="GO:0005506">
    <property type="term" value="F:iron ion binding"/>
    <property type="evidence" value="ECO:0007669"/>
    <property type="project" value="InterPro"/>
</dbReference>